<sequence length="324" mass="34038">MADLKQIFVERARQKCPVVIFPEAENEIIAKAAVEAGAQGICKPVLVGDEGVIKGFVGEADVTILDIDAHPELVGELAEEYARREDFPVEVAADMLSNKINYASMYVGADKADAIVAGYTCATADAVLAAQEFIGLDADAAMPNAYVIVEPDNFTGGENGMLVYADPVMVVQPSSEELASIALNTAASVEKLLGWEPRVACLSFSTKGSGGHPDAEKVRRAVEIAREARPGLLIDGELQLDSAIIPRVSEKKIKGENVLKGTANILVFPDCDAGNITVKATTLFANGGGTFAIMCGFAKPVGELSRNSDIDGIVFSTAATAAQC</sequence>
<keyword evidence="8" id="KW-1185">Reference proteome</keyword>
<dbReference type="InterPro" id="IPR002505">
    <property type="entry name" value="PTA_PTB"/>
</dbReference>
<evidence type="ECO:0000313" key="8">
    <source>
        <dbReference type="Proteomes" id="UP000636394"/>
    </source>
</evidence>
<dbReference type="RefSeq" id="WP_166078817.1">
    <property type="nucleotide sequence ID" value="NZ_CP072829.1"/>
</dbReference>
<organism evidence="7 9">
    <name type="scientific">Xiamenia xianingshaonis</name>
    <dbReference type="NCBI Taxonomy" id="2682776"/>
    <lineage>
        <taxon>Bacteria</taxon>
        <taxon>Bacillati</taxon>
        <taxon>Actinomycetota</taxon>
        <taxon>Coriobacteriia</taxon>
        <taxon>Eggerthellales</taxon>
        <taxon>Eggerthellaceae</taxon>
        <taxon>Xiamenia</taxon>
    </lineage>
</organism>
<dbReference type="Pfam" id="PF01515">
    <property type="entry name" value="PTA_PTB"/>
    <property type="match status" value="1"/>
</dbReference>
<dbReference type="EMBL" id="WPCR01000006">
    <property type="protein sequence ID" value="NHM14233.1"/>
    <property type="molecule type" value="Genomic_DNA"/>
</dbReference>
<protein>
    <submittedName>
        <fullName evidence="6">Phosphate acetyltransferase</fullName>
    </submittedName>
</protein>
<dbReference type="SUPFAM" id="SSF53659">
    <property type="entry name" value="Isocitrate/Isopropylmalate dehydrogenase-like"/>
    <property type="match status" value="1"/>
</dbReference>
<dbReference type="InterPro" id="IPR012147">
    <property type="entry name" value="P_Ac_Bu_trans"/>
</dbReference>
<gene>
    <name evidence="6" type="ORF">GMI68_05540</name>
    <name evidence="7" type="ORF">J7S26_07330</name>
</gene>
<dbReference type="InterPro" id="IPR042113">
    <property type="entry name" value="P_AcTrfase_dom1"/>
</dbReference>
<dbReference type="InterPro" id="IPR042112">
    <property type="entry name" value="P_AcTrfase_dom2"/>
</dbReference>
<proteinExistence type="inferred from homology"/>
<comment type="catalytic activity">
    <reaction evidence="1">
        <text>acetyl-CoA + phosphate = acetyl phosphate + CoA</text>
        <dbReference type="Rhea" id="RHEA:19521"/>
        <dbReference type="ChEBI" id="CHEBI:22191"/>
        <dbReference type="ChEBI" id="CHEBI:43474"/>
        <dbReference type="ChEBI" id="CHEBI:57287"/>
        <dbReference type="ChEBI" id="CHEBI:57288"/>
        <dbReference type="EC" id="2.3.1.8"/>
    </reaction>
</comment>
<comment type="similarity">
    <text evidence="2">Belongs to the phosphate acetyltransferase and butyryltransferase family.</text>
</comment>
<dbReference type="InterPro" id="IPR050500">
    <property type="entry name" value="Phos_Acetyltrans/Butyryltrans"/>
</dbReference>
<dbReference type="KEGG" id="ebz:J7S26_07330"/>
<dbReference type="PANTHER" id="PTHR43356:SF3">
    <property type="entry name" value="PHOSPHATE ACETYLTRANSFERASE"/>
    <property type="match status" value="1"/>
</dbReference>
<evidence type="ECO:0000256" key="4">
    <source>
        <dbReference type="ARBA" id="ARBA00023315"/>
    </source>
</evidence>
<evidence type="ECO:0000256" key="3">
    <source>
        <dbReference type="ARBA" id="ARBA00022679"/>
    </source>
</evidence>
<reference evidence="6 8" key="1">
    <citation type="submission" date="2019-11" db="EMBL/GenBank/DDBJ databases">
        <title>Eggerthellaceae novel genus isolated from the rectal contents of marmort.</title>
        <authorList>
            <person name="Zhang G."/>
        </authorList>
    </citation>
    <scope>NUCLEOTIDE SEQUENCE [LARGE SCALE GENOMIC DNA]</scope>
    <source>
        <strain evidence="8">zg-886</strain>
        <strain evidence="6">Zg-886</strain>
    </source>
</reference>
<accession>A0A9E6MQK4</accession>
<dbReference type="Proteomes" id="UP000636394">
    <property type="component" value="Unassembled WGS sequence"/>
</dbReference>
<evidence type="ECO:0000313" key="6">
    <source>
        <dbReference type="EMBL" id="NHM14233.1"/>
    </source>
</evidence>
<evidence type="ECO:0000256" key="2">
    <source>
        <dbReference type="ARBA" id="ARBA00005656"/>
    </source>
</evidence>
<dbReference type="AlphaFoldDB" id="A0A9E6MQK4"/>
<keyword evidence="3" id="KW-0808">Transferase</keyword>
<dbReference type="Gene3D" id="3.40.50.10750">
    <property type="entry name" value="Isocitrate/Isopropylmalate dehydrogenase-like"/>
    <property type="match status" value="1"/>
</dbReference>
<dbReference type="Gene3D" id="3.40.50.10950">
    <property type="match status" value="1"/>
</dbReference>
<dbReference type="Proteomes" id="UP000671910">
    <property type="component" value="Chromosome"/>
</dbReference>
<keyword evidence="4" id="KW-0012">Acyltransferase</keyword>
<name>A0A9E6MQK4_9ACTN</name>
<evidence type="ECO:0000259" key="5">
    <source>
        <dbReference type="Pfam" id="PF01515"/>
    </source>
</evidence>
<dbReference type="GO" id="GO:0008959">
    <property type="term" value="F:phosphate acetyltransferase activity"/>
    <property type="evidence" value="ECO:0007669"/>
    <property type="project" value="UniProtKB-EC"/>
</dbReference>
<evidence type="ECO:0000313" key="9">
    <source>
        <dbReference type="Proteomes" id="UP000671910"/>
    </source>
</evidence>
<dbReference type="PANTHER" id="PTHR43356">
    <property type="entry name" value="PHOSPHATE ACETYLTRANSFERASE"/>
    <property type="match status" value="1"/>
</dbReference>
<dbReference type="PIRSF" id="PIRSF000428">
    <property type="entry name" value="P_Ac_trans"/>
    <property type="match status" value="1"/>
</dbReference>
<feature type="domain" description="Phosphate acetyl/butaryl transferase" evidence="5">
    <location>
        <begin position="6"/>
        <end position="321"/>
    </location>
</feature>
<dbReference type="EMBL" id="CP072829">
    <property type="protein sequence ID" value="QTU84155.1"/>
    <property type="molecule type" value="Genomic_DNA"/>
</dbReference>
<evidence type="ECO:0000256" key="1">
    <source>
        <dbReference type="ARBA" id="ARBA00000705"/>
    </source>
</evidence>
<evidence type="ECO:0000313" key="7">
    <source>
        <dbReference type="EMBL" id="QTU84155.1"/>
    </source>
</evidence>
<reference evidence="7" key="2">
    <citation type="submission" date="2021-04" db="EMBL/GenBank/DDBJ databases">
        <title>Novel species in family Eggerthellaceae.</title>
        <authorList>
            <person name="Zhang G."/>
        </authorList>
    </citation>
    <scope>NUCLEOTIDE SEQUENCE</scope>
    <source>
        <strain evidence="7">Zg-886</strain>
    </source>
</reference>